<dbReference type="InterPro" id="IPR011626">
    <property type="entry name" value="Alpha-macroglobulin_TED"/>
</dbReference>
<gene>
    <name evidence="3" type="ORF">ElyMa_006030000</name>
</gene>
<name>A0AAV4GJ48_9GAST</name>
<keyword evidence="4" id="KW-1185">Reference proteome</keyword>
<dbReference type="Pfam" id="PF00207">
    <property type="entry name" value="A2M"/>
    <property type="match status" value="1"/>
</dbReference>
<dbReference type="PROSITE" id="PS00477">
    <property type="entry name" value="ALPHA_2_MACROGLOBULIN"/>
    <property type="match status" value="1"/>
</dbReference>
<evidence type="ECO:0000313" key="4">
    <source>
        <dbReference type="Proteomes" id="UP000762676"/>
    </source>
</evidence>
<dbReference type="InterPro" id="IPR013783">
    <property type="entry name" value="Ig-like_fold"/>
</dbReference>
<organism evidence="3 4">
    <name type="scientific">Elysia marginata</name>
    <dbReference type="NCBI Taxonomy" id="1093978"/>
    <lineage>
        <taxon>Eukaryota</taxon>
        <taxon>Metazoa</taxon>
        <taxon>Spiralia</taxon>
        <taxon>Lophotrochozoa</taxon>
        <taxon>Mollusca</taxon>
        <taxon>Gastropoda</taxon>
        <taxon>Heterobranchia</taxon>
        <taxon>Euthyneura</taxon>
        <taxon>Panpulmonata</taxon>
        <taxon>Sacoglossa</taxon>
        <taxon>Placobranchoidea</taxon>
        <taxon>Plakobranchidae</taxon>
        <taxon>Elysia</taxon>
    </lineage>
</organism>
<dbReference type="InterPro" id="IPR001599">
    <property type="entry name" value="Macroglobln_a2"/>
</dbReference>
<dbReference type="InterPro" id="IPR047565">
    <property type="entry name" value="Alpha-macroglob_thiol-ester_cl"/>
</dbReference>
<dbReference type="EMBL" id="BMAT01012087">
    <property type="protein sequence ID" value="GFR85504.1"/>
    <property type="molecule type" value="Genomic_DNA"/>
</dbReference>
<dbReference type="InterPro" id="IPR019742">
    <property type="entry name" value="MacrogloblnA2_CS"/>
</dbReference>
<dbReference type="Gene3D" id="2.20.130.20">
    <property type="match status" value="1"/>
</dbReference>
<evidence type="ECO:0000259" key="2">
    <source>
        <dbReference type="SMART" id="SM01360"/>
    </source>
</evidence>
<dbReference type="SMART" id="SM01419">
    <property type="entry name" value="Thiol-ester_cl"/>
    <property type="match status" value="1"/>
</dbReference>
<dbReference type="Pfam" id="PF07678">
    <property type="entry name" value="TED_complement"/>
    <property type="match status" value="1"/>
</dbReference>
<dbReference type="PANTHER" id="PTHR11412">
    <property type="entry name" value="MACROGLOBULIN / COMPLEMENT"/>
    <property type="match status" value="1"/>
</dbReference>
<dbReference type="SMART" id="SM01360">
    <property type="entry name" value="A2M"/>
    <property type="match status" value="1"/>
</dbReference>
<dbReference type="GO" id="GO:0005615">
    <property type="term" value="C:extracellular space"/>
    <property type="evidence" value="ECO:0007669"/>
    <property type="project" value="InterPro"/>
</dbReference>
<sequence>MKREETRRKILRPGDVGTVTLSGPPHTTVGLVAVDSAVHHMRKNPFTRKAVFDEQLKHDRGCGSGGGRDAANVFESAGLSVMTNAGLEMRAKTVEGCVDKRVKRSTPAVNKAKEICCQEGYQLRNASLELCYFASQELRKVIGSRLCAREFYDCCRDSVHGRQAKDPTSRLTAMEDRVPEELEMTFEEESKALSEIPLRTNFPESWWFEEYNLGPEGKADVDFVLPDSITTWTVQAVGVSLGAGLCVAPPLQVTAFRNFFVQLDLPYSVVRLEQVEARATIYNYLPRTLKVRIALEGDEGICYSGDPGKMTELVRLEVPPHDAGSAYFPIVPLEIGEFAIRVMAFSAWGQDAVEKTLRVEGEGIEKIHTVSVMLDPSGKRFLRNRHSNHSFHLKNEVKVEEKRQNVELDLDLPQEMIPETDSCTVHAMGDLLGPTLQVAIEGVAELLRLPTGCGEQNLIYLAPNVYVTRYLRATRRLSSEVERKALAVIRQGVTRQMTFRKKDFSFATWQHADSSTW</sequence>
<dbReference type="Gene3D" id="2.60.40.10">
    <property type="entry name" value="Immunoglobulins"/>
    <property type="match status" value="1"/>
</dbReference>
<comment type="caution">
    <text evidence="3">The sequence shown here is derived from an EMBL/GenBank/DDBJ whole genome shotgun (WGS) entry which is preliminary data.</text>
</comment>
<dbReference type="GO" id="GO:0004866">
    <property type="term" value="F:endopeptidase inhibitor activity"/>
    <property type="evidence" value="ECO:0007669"/>
    <property type="project" value="InterPro"/>
</dbReference>
<dbReference type="InterPro" id="IPR008930">
    <property type="entry name" value="Terpenoid_cyclase/PrenylTrfase"/>
</dbReference>
<evidence type="ECO:0000313" key="3">
    <source>
        <dbReference type="EMBL" id="GFR85504.1"/>
    </source>
</evidence>
<dbReference type="InterPro" id="IPR050473">
    <property type="entry name" value="A2M/Complement_sys"/>
</dbReference>
<dbReference type="Gene3D" id="1.50.10.20">
    <property type="match status" value="1"/>
</dbReference>
<reference evidence="3 4" key="1">
    <citation type="journal article" date="2021" name="Elife">
        <title>Chloroplast acquisition without the gene transfer in kleptoplastic sea slugs, Plakobranchus ocellatus.</title>
        <authorList>
            <person name="Maeda T."/>
            <person name="Takahashi S."/>
            <person name="Yoshida T."/>
            <person name="Shimamura S."/>
            <person name="Takaki Y."/>
            <person name="Nagai Y."/>
            <person name="Toyoda A."/>
            <person name="Suzuki Y."/>
            <person name="Arimoto A."/>
            <person name="Ishii H."/>
            <person name="Satoh N."/>
            <person name="Nishiyama T."/>
            <person name="Hasebe M."/>
            <person name="Maruyama T."/>
            <person name="Minagawa J."/>
            <person name="Obokata J."/>
            <person name="Shigenobu S."/>
        </authorList>
    </citation>
    <scope>NUCLEOTIDE SEQUENCE [LARGE SCALE GENOMIC DNA]</scope>
</reference>
<dbReference type="FunFam" id="2.60.40.10:FF:000155">
    <property type="entry name" value="complement C3 isoform X1"/>
    <property type="match status" value="1"/>
</dbReference>
<dbReference type="SUPFAM" id="SSF48239">
    <property type="entry name" value="Terpenoid cyclases/Protein prenyltransferases"/>
    <property type="match status" value="1"/>
</dbReference>
<dbReference type="Gene3D" id="1.20.91.20">
    <property type="entry name" value="Anaphylotoxins (complement system)"/>
    <property type="match status" value="1"/>
</dbReference>
<dbReference type="Gene3D" id="1.20.50.70">
    <property type="match status" value="1"/>
</dbReference>
<feature type="domain" description="Alpha-2-macroglobulin" evidence="2">
    <location>
        <begin position="205"/>
        <end position="295"/>
    </location>
</feature>
<keyword evidence="1" id="KW-1015">Disulfide bond</keyword>
<dbReference type="PANTHER" id="PTHR11412:SF166">
    <property type="entry name" value="NTR DOMAIN-CONTAINING PROTEIN"/>
    <property type="match status" value="1"/>
</dbReference>
<dbReference type="Proteomes" id="UP000762676">
    <property type="component" value="Unassembled WGS sequence"/>
</dbReference>
<evidence type="ECO:0000256" key="1">
    <source>
        <dbReference type="ARBA" id="ARBA00023157"/>
    </source>
</evidence>
<dbReference type="AlphaFoldDB" id="A0AAV4GJ48"/>
<proteinExistence type="predicted"/>
<protein>
    <submittedName>
        <fullName evidence="3">Complement component C3</fullName>
    </submittedName>
</protein>
<accession>A0AAV4GJ48</accession>